<name>A0A916WRF3_9ACTN</name>
<gene>
    <name evidence="2" type="ORF">GCM10011489_08800</name>
</gene>
<organism evidence="2 3">
    <name type="scientific">Gordonia jinhuaensis</name>
    <dbReference type="NCBI Taxonomy" id="1517702"/>
    <lineage>
        <taxon>Bacteria</taxon>
        <taxon>Bacillati</taxon>
        <taxon>Actinomycetota</taxon>
        <taxon>Actinomycetes</taxon>
        <taxon>Mycobacteriales</taxon>
        <taxon>Gordoniaceae</taxon>
        <taxon>Gordonia</taxon>
    </lineage>
</organism>
<evidence type="ECO:0000313" key="2">
    <source>
        <dbReference type="EMBL" id="GGB22800.1"/>
    </source>
</evidence>
<reference evidence="2" key="2">
    <citation type="submission" date="2020-09" db="EMBL/GenBank/DDBJ databases">
        <authorList>
            <person name="Sun Q."/>
            <person name="Zhou Y."/>
        </authorList>
    </citation>
    <scope>NUCLEOTIDE SEQUENCE</scope>
    <source>
        <strain evidence="2">CGMCC 1.12827</strain>
    </source>
</reference>
<dbReference type="InterPro" id="IPR009003">
    <property type="entry name" value="Peptidase_S1_PA"/>
</dbReference>
<dbReference type="Proteomes" id="UP000621454">
    <property type="component" value="Unassembled WGS sequence"/>
</dbReference>
<dbReference type="GO" id="GO:0006508">
    <property type="term" value="P:proteolysis"/>
    <property type="evidence" value="ECO:0007669"/>
    <property type="project" value="UniProtKB-KW"/>
</dbReference>
<dbReference type="SUPFAM" id="SSF50494">
    <property type="entry name" value="Trypsin-like serine proteases"/>
    <property type="match status" value="1"/>
</dbReference>
<dbReference type="InterPro" id="IPR043504">
    <property type="entry name" value="Peptidase_S1_PA_chymotrypsin"/>
</dbReference>
<reference evidence="2" key="1">
    <citation type="journal article" date="2014" name="Int. J. Syst. Evol. Microbiol.">
        <title>Complete genome sequence of Corynebacterium casei LMG S-19264T (=DSM 44701T), isolated from a smear-ripened cheese.</title>
        <authorList>
            <consortium name="US DOE Joint Genome Institute (JGI-PGF)"/>
            <person name="Walter F."/>
            <person name="Albersmeier A."/>
            <person name="Kalinowski J."/>
            <person name="Ruckert C."/>
        </authorList>
    </citation>
    <scope>NUCLEOTIDE SEQUENCE</scope>
    <source>
        <strain evidence="2">CGMCC 1.12827</strain>
    </source>
</reference>
<comment type="caution">
    <text evidence="2">The sequence shown here is derived from an EMBL/GenBank/DDBJ whole genome shotgun (WGS) entry which is preliminary data.</text>
</comment>
<keyword evidence="2" id="KW-0378">Hydrolase</keyword>
<dbReference type="Gene3D" id="2.40.10.10">
    <property type="entry name" value="Trypsin-like serine proteases"/>
    <property type="match status" value="2"/>
</dbReference>
<feature type="signal peptide" evidence="1">
    <location>
        <begin position="1"/>
        <end position="20"/>
    </location>
</feature>
<evidence type="ECO:0000313" key="3">
    <source>
        <dbReference type="Proteomes" id="UP000621454"/>
    </source>
</evidence>
<dbReference type="AlphaFoldDB" id="A0A916WRF3"/>
<keyword evidence="2" id="KW-0645">Protease</keyword>
<keyword evidence="1" id="KW-0732">Signal</keyword>
<evidence type="ECO:0000256" key="1">
    <source>
        <dbReference type="SAM" id="SignalP"/>
    </source>
</evidence>
<dbReference type="EMBL" id="BMGC01000004">
    <property type="protein sequence ID" value="GGB22800.1"/>
    <property type="molecule type" value="Genomic_DNA"/>
</dbReference>
<dbReference type="RefSeq" id="WP_373284126.1">
    <property type="nucleotide sequence ID" value="NZ_BMGC01000004.1"/>
</dbReference>
<feature type="chain" id="PRO_5037449365" evidence="1">
    <location>
        <begin position="21"/>
        <end position="212"/>
    </location>
</feature>
<protein>
    <submittedName>
        <fullName evidence="2">Protease</fullName>
    </submittedName>
</protein>
<proteinExistence type="predicted"/>
<sequence length="212" mass="21714">MLTATAAMVLMVLGAGHAAAAPNIPLGGGSGILLPENADSAAACTITTIGYDKAGDLIGLTAGHCGPAGRAVYSEKFANRGKAGEVVYSTPDLDFAVIKFDKSKVAPLRSVGGVTIRGIQTTPPQFPSVACKTGRTTGNTCGVTWFSDGQAHITQMCIAEGDSGSPVVIGDRLIGMVNGYFEFACLGPETGTNIGPILDRMNKVGFSGFHVY</sequence>
<accession>A0A916WRF3</accession>
<dbReference type="GO" id="GO:0008233">
    <property type="term" value="F:peptidase activity"/>
    <property type="evidence" value="ECO:0007669"/>
    <property type="project" value="UniProtKB-KW"/>
</dbReference>
<keyword evidence="3" id="KW-1185">Reference proteome</keyword>